<keyword evidence="1" id="KW-1133">Transmembrane helix</keyword>
<dbReference type="Gene3D" id="1.25.40.10">
    <property type="entry name" value="Tetratricopeptide repeat domain"/>
    <property type="match status" value="1"/>
</dbReference>
<dbReference type="Pfam" id="PF13432">
    <property type="entry name" value="TPR_16"/>
    <property type="match status" value="1"/>
</dbReference>
<reference evidence="2" key="2">
    <citation type="journal article" date="2021" name="PeerJ">
        <title>Extensive microbial diversity within the chicken gut microbiome revealed by metagenomics and culture.</title>
        <authorList>
            <person name="Gilroy R."/>
            <person name="Ravi A."/>
            <person name="Getino M."/>
            <person name="Pursley I."/>
            <person name="Horton D.L."/>
            <person name="Alikhan N.F."/>
            <person name="Baker D."/>
            <person name="Gharbi K."/>
            <person name="Hall N."/>
            <person name="Watson M."/>
            <person name="Adriaenssens E.M."/>
            <person name="Foster-Nyarko E."/>
            <person name="Jarju S."/>
            <person name="Secka A."/>
            <person name="Antonio M."/>
            <person name="Oren A."/>
            <person name="Chaudhuri R.R."/>
            <person name="La Ragione R."/>
            <person name="Hildebrand F."/>
            <person name="Pallen M.J."/>
        </authorList>
    </citation>
    <scope>NUCLEOTIDE SEQUENCE</scope>
    <source>
        <strain evidence="2">ChiHecec2B26-709</strain>
    </source>
</reference>
<evidence type="ECO:0000256" key="1">
    <source>
        <dbReference type="SAM" id="Phobius"/>
    </source>
</evidence>
<dbReference type="SMART" id="SM00028">
    <property type="entry name" value="TPR"/>
    <property type="match status" value="2"/>
</dbReference>
<proteinExistence type="predicted"/>
<dbReference type="Proteomes" id="UP000886881">
    <property type="component" value="Unassembled WGS sequence"/>
</dbReference>
<dbReference type="InterPro" id="IPR011990">
    <property type="entry name" value="TPR-like_helical_dom_sf"/>
</dbReference>
<dbReference type="Pfam" id="PF13174">
    <property type="entry name" value="TPR_6"/>
    <property type="match status" value="1"/>
</dbReference>
<dbReference type="AlphaFoldDB" id="A0A9D1GNG3"/>
<name>A0A9D1GNG3_9BACT</name>
<keyword evidence="1" id="KW-0812">Transmembrane</keyword>
<evidence type="ECO:0000313" key="3">
    <source>
        <dbReference type="Proteomes" id="UP000886881"/>
    </source>
</evidence>
<reference evidence="2" key="1">
    <citation type="submission" date="2020-10" db="EMBL/GenBank/DDBJ databases">
        <authorList>
            <person name="Gilroy R."/>
        </authorList>
    </citation>
    <scope>NUCLEOTIDE SEQUENCE</scope>
    <source>
        <strain evidence="2">ChiHecec2B26-709</strain>
    </source>
</reference>
<gene>
    <name evidence="2" type="ORF">IAC35_03950</name>
</gene>
<keyword evidence="1" id="KW-0472">Membrane</keyword>
<dbReference type="InterPro" id="IPR019734">
    <property type="entry name" value="TPR_rpt"/>
</dbReference>
<dbReference type="SUPFAM" id="SSF48452">
    <property type="entry name" value="TPR-like"/>
    <property type="match status" value="1"/>
</dbReference>
<protein>
    <submittedName>
        <fullName evidence="2">Tetratricopeptide repeat protein</fullName>
    </submittedName>
</protein>
<evidence type="ECO:0000313" key="2">
    <source>
        <dbReference type="EMBL" id="HIT46994.1"/>
    </source>
</evidence>
<accession>A0A9D1GNG3</accession>
<feature type="transmembrane region" description="Helical" evidence="1">
    <location>
        <begin position="35"/>
        <end position="55"/>
    </location>
</feature>
<sequence>MANTHQKDKFEERQENIVQTVNTTSEFFEKNKKTIWGIVAAVLVIGVGIFVYHRFVYQNQVAEAMEQAYPAETLFRNGEYELALNGDGNNPGFAAIIDDYGNKAGKSMTLYAGICELQLGNYDSAISYLKQYKGKEPVLAARAKACEGDAYVGLEDYTTAVACYESAVKLADNVFAATYLLKQGLAYEALGDKAAALACYKTIQDKYPQSIEAYDINKYIARVSE</sequence>
<organism evidence="2 3">
    <name type="scientific">Candidatus Cryptobacteroides merdipullorum</name>
    <dbReference type="NCBI Taxonomy" id="2840771"/>
    <lineage>
        <taxon>Bacteria</taxon>
        <taxon>Pseudomonadati</taxon>
        <taxon>Bacteroidota</taxon>
        <taxon>Bacteroidia</taxon>
        <taxon>Bacteroidales</taxon>
        <taxon>Candidatus Cryptobacteroides</taxon>
    </lineage>
</organism>
<comment type="caution">
    <text evidence="2">The sequence shown here is derived from an EMBL/GenBank/DDBJ whole genome shotgun (WGS) entry which is preliminary data.</text>
</comment>
<dbReference type="EMBL" id="DVLC01000074">
    <property type="protein sequence ID" value="HIT46994.1"/>
    <property type="molecule type" value="Genomic_DNA"/>
</dbReference>